<dbReference type="Pfam" id="PF01436">
    <property type="entry name" value="NHL"/>
    <property type="match status" value="6"/>
</dbReference>
<evidence type="ECO:0000256" key="1">
    <source>
        <dbReference type="ARBA" id="ARBA00022737"/>
    </source>
</evidence>
<sequence length="727" mass="73803">MPATSAQLNEPFGVAVDNKGNLYIAERDNNRIRKVSPSGIITTVAGTGEGGYSGDGGPATCARLNIPFGVTVDSAGNLYIADFGNCRIRKVNTSGIITTVAGTGICGYNGDGGPAAAAQLNHILDVTVDGSGNIYIADRDNHRIRKVNASGIITTVAGTGTYGYSGDGGPATAAQLNTPYSLAVDASGNLYISDSNNHRIRKVNTSGVISTIAGTGGIDDYNGDGGPATAAHLGNTYSILVDGSGNLYIDDFDRCTIRKVSSSGTITTVAGTGTCGYSGDGGLATSTPLTSPFGLAIDKSGNLYIGDHSNNRIRRVSSSGVINSVVGTGTRGSGGYSGDGGPATSAQLNEPYGGVVDGSGNLYIADRNNHRIRKINAARVISTIAGTGNAGYGGDGGPATSASLNSPTGVAVDNSGNLYIADQNNHRIRKVSPLGVTTTVAGTGEAGYSDDGGPATSAQLRSPTGVAVDGNNNLYIADSGNHRIRKVSSSGIITTVAGTSISGYGGDGGLATIAHLNGPTGVAIDGSGNLYIADLGNHRIRKVNTSGIITSIAGTGISGYGGDGGPATSAYLSSPTSVAVGDSGKLYIADLGNHRIRRVNMLGIITTVAGNGNGCDNGDCGLAISARLRSPSGVAVDSSGNLYIADYFDHRIRKVSNTNALMFTLKSGNWTDPRVWSCNRVPVNSDTVQVNHIVSLPTSYVGRVIQVEYGADGRIVLSIGSRLLLGF</sequence>
<feature type="repeat" description="NHL" evidence="2">
    <location>
        <begin position="64"/>
        <end position="94"/>
    </location>
</feature>
<evidence type="ECO:0000313" key="5">
    <source>
        <dbReference type="Proteomes" id="UP000664628"/>
    </source>
</evidence>
<keyword evidence="1" id="KW-0677">Repeat</keyword>
<dbReference type="PANTHER" id="PTHR13833:SF71">
    <property type="entry name" value="NHL DOMAIN-CONTAINING PROTEIN"/>
    <property type="match status" value="1"/>
</dbReference>
<feature type="domain" description="Teneurin NHL" evidence="3">
    <location>
        <begin position="3"/>
        <end position="47"/>
    </location>
</feature>
<accession>A0ABS3JKN2</accession>
<feature type="domain" description="Teneurin NHL" evidence="3">
    <location>
        <begin position="53"/>
        <end position="103"/>
    </location>
</feature>
<feature type="domain" description="Teneurin NHL" evidence="3">
    <location>
        <begin position="165"/>
        <end position="216"/>
    </location>
</feature>
<evidence type="ECO:0000259" key="3">
    <source>
        <dbReference type="Pfam" id="PF25021"/>
    </source>
</evidence>
<dbReference type="CDD" id="cd14953">
    <property type="entry name" value="NHL_like_1"/>
    <property type="match status" value="2"/>
</dbReference>
<dbReference type="SUPFAM" id="SSF101898">
    <property type="entry name" value="NHL repeat"/>
    <property type="match status" value="2"/>
</dbReference>
<dbReference type="InterPro" id="IPR056822">
    <property type="entry name" value="TEN_NHL"/>
</dbReference>
<keyword evidence="5" id="KW-1185">Reference proteome</keyword>
<evidence type="ECO:0000256" key="2">
    <source>
        <dbReference type="PROSITE-ProRule" id="PRU00504"/>
    </source>
</evidence>
<comment type="caution">
    <text evidence="4">The sequence shown here is derived from an EMBL/GenBank/DDBJ whole genome shotgun (WGS) entry which is preliminary data.</text>
</comment>
<feature type="repeat" description="NHL" evidence="2">
    <location>
        <begin position="515"/>
        <end position="546"/>
    </location>
</feature>
<feature type="repeat" description="NHL" evidence="2">
    <location>
        <begin position="404"/>
        <end position="434"/>
    </location>
</feature>
<dbReference type="InterPro" id="IPR011042">
    <property type="entry name" value="6-blade_b-propeller_TolB-like"/>
</dbReference>
<dbReference type="PROSITE" id="PS51125">
    <property type="entry name" value="NHL"/>
    <property type="match status" value="8"/>
</dbReference>
<feature type="repeat" description="NHL" evidence="2">
    <location>
        <begin position="459"/>
        <end position="490"/>
    </location>
</feature>
<feature type="domain" description="Teneurin NHL" evidence="3">
    <location>
        <begin position="505"/>
        <end position="555"/>
    </location>
</feature>
<evidence type="ECO:0000313" key="4">
    <source>
        <dbReference type="EMBL" id="MBO0949457.1"/>
    </source>
</evidence>
<name>A0ABS3JKN2_9BACT</name>
<dbReference type="PANTHER" id="PTHR13833">
    <property type="match status" value="1"/>
</dbReference>
<proteinExistence type="predicted"/>
<dbReference type="SUPFAM" id="SSF63829">
    <property type="entry name" value="Calcium-dependent phosphotriesterase"/>
    <property type="match status" value="1"/>
</dbReference>
<dbReference type="EMBL" id="JAFMYW010000003">
    <property type="protein sequence ID" value="MBO0949457.1"/>
    <property type="molecule type" value="Genomic_DNA"/>
</dbReference>
<feature type="repeat" description="NHL" evidence="2">
    <location>
        <begin position="1"/>
        <end position="38"/>
    </location>
</feature>
<dbReference type="InterPro" id="IPR001258">
    <property type="entry name" value="NHL_repeat"/>
</dbReference>
<reference evidence="4 5" key="1">
    <citation type="submission" date="2021-03" db="EMBL/GenBank/DDBJ databases">
        <title>Fibrella sp. HMF5405 genome sequencing and assembly.</title>
        <authorList>
            <person name="Kang H."/>
            <person name="Kim H."/>
            <person name="Bae S."/>
            <person name="Joh K."/>
        </authorList>
    </citation>
    <scope>NUCLEOTIDE SEQUENCE [LARGE SCALE GENOMIC DNA]</scope>
    <source>
        <strain evidence="4 5">HMF5405</strain>
    </source>
</reference>
<gene>
    <name evidence="4" type="ORF">J2I46_12750</name>
</gene>
<dbReference type="Proteomes" id="UP000664628">
    <property type="component" value="Unassembled WGS sequence"/>
</dbReference>
<dbReference type="Gene3D" id="2.120.10.30">
    <property type="entry name" value="TolB, C-terminal domain"/>
    <property type="match status" value="6"/>
</dbReference>
<dbReference type="Pfam" id="PF25021">
    <property type="entry name" value="TEN_NHL"/>
    <property type="match status" value="5"/>
</dbReference>
<feature type="repeat" description="NHL" evidence="2">
    <location>
        <begin position="628"/>
        <end position="658"/>
    </location>
</feature>
<feature type="repeat" description="NHL" evidence="2">
    <location>
        <begin position="170"/>
        <end position="206"/>
    </location>
</feature>
<feature type="domain" description="Teneurin NHL" evidence="3">
    <location>
        <begin position="278"/>
        <end position="329"/>
    </location>
</feature>
<protein>
    <recommendedName>
        <fullName evidence="3">Teneurin NHL domain-containing protein</fullName>
    </recommendedName>
</protein>
<feature type="repeat" description="NHL" evidence="2">
    <location>
        <begin position="114"/>
        <end position="150"/>
    </location>
</feature>
<organism evidence="4 5">
    <name type="scientific">Fibrella forsythiae</name>
    <dbReference type="NCBI Taxonomy" id="2817061"/>
    <lineage>
        <taxon>Bacteria</taxon>
        <taxon>Pseudomonadati</taxon>
        <taxon>Bacteroidota</taxon>
        <taxon>Cytophagia</taxon>
        <taxon>Cytophagales</taxon>
        <taxon>Spirosomataceae</taxon>
        <taxon>Fibrella</taxon>
    </lineage>
</organism>